<dbReference type="SUPFAM" id="SSF53098">
    <property type="entry name" value="Ribonuclease H-like"/>
    <property type="match status" value="1"/>
</dbReference>
<feature type="coiled-coil region" evidence="1">
    <location>
        <begin position="652"/>
        <end position="679"/>
    </location>
</feature>
<dbReference type="InterPro" id="IPR036397">
    <property type="entry name" value="RNaseH_sf"/>
</dbReference>
<organism evidence="3 4">
    <name type="scientific">Capnocytophaga sputigena</name>
    <dbReference type="NCBI Taxonomy" id="1019"/>
    <lineage>
        <taxon>Bacteria</taxon>
        <taxon>Pseudomonadati</taxon>
        <taxon>Bacteroidota</taxon>
        <taxon>Flavobacteriia</taxon>
        <taxon>Flavobacteriales</taxon>
        <taxon>Flavobacteriaceae</taxon>
        <taxon>Capnocytophaga</taxon>
    </lineage>
</organism>
<feature type="domain" description="Integrase catalytic" evidence="2">
    <location>
        <begin position="330"/>
        <end position="532"/>
    </location>
</feature>
<protein>
    <submittedName>
        <fullName evidence="3">Transposase</fullName>
    </submittedName>
</protein>
<dbReference type="EMBL" id="CP022383">
    <property type="protein sequence ID" value="ATA80370.1"/>
    <property type="molecule type" value="Genomic_DNA"/>
</dbReference>
<proteinExistence type="predicted"/>
<evidence type="ECO:0000259" key="2">
    <source>
        <dbReference type="PROSITE" id="PS50994"/>
    </source>
</evidence>
<dbReference type="Proteomes" id="UP000217334">
    <property type="component" value="Chromosome"/>
</dbReference>
<evidence type="ECO:0000256" key="1">
    <source>
        <dbReference type="SAM" id="Coils"/>
    </source>
</evidence>
<name>A0A250F5E5_CAPSP</name>
<dbReference type="Gene3D" id="3.30.420.10">
    <property type="entry name" value="Ribonuclease H-like superfamily/Ribonuclease H"/>
    <property type="match status" value="1"/>
</dbReference>
<evidence type="ECO:0000313" key="4">
    <source>
        <dbReference type="Proteomes" id="UP000217334"/>
    </source>
</evidence>
<dbReference type="GO" id="GO:0015074">
    <property type="term" value="P:DNA integration"/>
    <property type="evidence" value="ECO:0007669"/>
    <property type="project" value="InterPro"/>
</dbReference>
<gene>
    <name evidence="3" type="ORF">CGC59_12090</name>
</gene>
<evidence type="ECO:0000313" key="3">
    <source>
        <dbReference type="EMBL" id="ATA80370.1"/>
    </source>
</evidence>
<dbReference type="AlphaFoldDB" id="A0A250F5E5"/>
<accession>A0A250F5E5</accession>
<dbReference type="InterPro" id="IPR012337">
    <property type="entry name" value="RNaseH-like_sf"/>
</dbReference>
<dbReference type="PROSITE" id="PS50994">
    <property type="entry name" value="INTEGRASE"/>
    <property type="match status" value="1"/>
</dbReference>
<sequence>MVGNRYSKQSREVCAPKLLTTAFFIVKTMNFKQGDILIRKTEAGEQTLWLSERLVIEVCEIGESYFRKVGRVNYKKTIRPCDLAKAKEFMPDSGKSWRWAKTQGQFYYCLSNIPNRAPQNYRARFGDAQTLLTQYEQAMAERKETNLETAFKHYLNKAYPQYLEYYTKVDVTRRVALAKACAVLDFCLDNLDTYGGTENALYKDLSPILSKMELQYIPHNYQRLKEKVEILRTTDHCIVDLIDLPRTGNKNAEQYTDQEVFSWVMQLRAMGLNNSNEFIIRYVWELCERFGKEKPSRRWFGQNIFELPKTKYLTAEKRFGYGSRKAQMYSGYIPFKNAVCAGDCWEIDASRVNLIAHQTVDEKGNKAERFLFAIVVRDVHSGDILGYDIAYAENKQAYMRALRMAVEYTGYLPYSLTADRFPGHNTEEIKELFARLEALGVQLNITHEPNGKAKVERWFGTFQSVTLMGNKYYYGEGVQSRRLSAHRSAEFLAEVKKEAKTEGFDYLKAYNEIENLIEGWRNTPYCTYSRKYANITETPKELHEKAMKNNVIDVNPARISMLFHRKKEITLKNNGLIRTEIDKVEFYYQLSVDDFDIIANYTGKKVVMTFDVLSSNTVYLWEAHGNLLVPLCEAQLFEQIQRHGPTAELGRLSEARARENELQRRKEAELQRLTALADENLLMGAYSEKQAYNATEEAFLKSQESNHIARGAEPLKKAVGSEYFTEELDASNLTRLQF</sequence>
<keyword evidence="1" id="KW-0175">Coiled coil</keyword>
<reference evidence="4" key="1">
    <citation type="submission" date="2017-06" db="EMBL/GenBank/DDBJ databases">
        <title>Capnocytophaga spp. assemblies.</title>
        <authorList>
            <person name="Gulvik C.A."/>
        </authorList>
    </citation>
    <scope>NUCLEOTIDE SEQUENCE [LARGE SCALE GENOMIC DNA]</scope>
    <source>
        <strain evidence="4">H4486</strain>
    </source>
</reference>
<dbReference type="InterPro" id="IPR001584">
    <property type="entry name" value="Integrase_cat-core"/>
</dbReference>
<dbReference type="GO" id="GO:0003676">
    <property type="term" value="F:nucleic acid binding"/>
    <property type="evidence" value="ECO:0007669"/>
    <property type="project" value="InterPro"/>
</dbReference>